<proteinExistence type="predicted"/>
<keyword evidence="1" id="KW-1133">Transmembrane helix</keyword>
<reference evidence="2 3" key="1">
    <citation type="journal article" date="2018" name="New Phytol.">
        <title>Phylogenomics of Endogonaceae and evolution of mycorrhizas within Mucoromycota.</title>
        <authorList>
            <person name="Chang Y."/>
            <person name="Desiro A."/>
            <person name="Na H."/>
            <person name="Sandor L."/>
            <person name="Lipzen A."/>
            <person name="Clum A."/>
            <person name="Barry K."/>
            <person name="Grigoriev I.V."/>
            <person name="Martin F.M."/>
            <person name="Stajich J.E."/>
            <person name="Smith M.E."/>
            <person name="Bonito G."/>
            <person name="Spatafora J.W."/>
        </authorList>
    </citation>
    <scope>NUCLEOTIDE SEQUENCE [LARGE SCALE GENOMIC DNA]</scope>
    <source>
        <strain evidence="2 3">AD002</strain>
    </source>
</reference>
<organism evidence="2 3">
    <name type="scientific">Jimgerdemannia flammicorona</name>
    <dbReference type="NCBI Taxonomy" id="994334"/>
    <lineage>
        <taxon>Eukaryota</taxon>
        <taxon>Fungi</taxon>
        <taxon>Fungi incertae sedis</taxon>
        <taxon>Mucoromycota</taxon>
        <taxon>Mucoromycotina</taxon>
        <taxon>Endogonomycetes</taxon>
        <taxon>Endogonales</taxon>
        <taxon>Endogonaceae</taxon>
        <taxon>Jimgerdemannia</taxon>
    </lineage>
</organism>
<keyword evidence="1" id="KW-0472">Membrane</keyword>
<evidence type="ECO:0000256" key="1">
    <source>
        <dbReference type="SAM" id="Phobius"/>
    </source>
</evidence>
<sequence>MEDQLRAMWLWNHEASPVYGCLSMVACLWLPVYGCLSMVACLWLPVYGHLSMVIATLGDPKIVFLDELMTDSVNHRHIWSFIELQEAE</sequence>
<dbReference type="EMBL" id="RBNJ01008910">
    <property type="protein sequence ID" value="RUS27169.1"/>
    <property type="molecule type" value="Genomic_DNA"/>
</dbReference>
<gene>
    <name evidence="2" type="ORF">BC938DRAFT_483633</name>
</gene>
<dbReference type="AlphaFoldDB" id="A0A433QBQ6"/>
<evidence type="ECO:0000313" key="3">
    <source>
        <dbReference type="Proteomes" id="UP000274822"/>
    </source>
</evidence>
<dbReference type="Proteomes" id="UP000274822">
    <property type="component" value="Unassembled WGS sequence"/>
</dbReference>
<name>A0A433QBQ6_9FUNG</name>
<accession>A0A433QBQ6</accession>
<feature type="transmembrane region" description="Helical" evidence="1">
    <location>
        <begin position="17"/>
        <end position="44"/>
    </location>
</feature>
<keyword evidence="1" id="KW-0812">Transmembrane</keyword>
<protein>
    <submittedName>
        <fullName evidence="2">Uncharacterized protein</fullName>
    </submittedName>
</protein>
<keyword evidence="3" id="KW-1185">Reference proteome</keyword>
<comment type="caution">
    <text evidence="2">The sequence shown here is derived from an EMBL/GenBank/DDBJ whole genome shotgun (WGS) entry which is preliminary data.</text>
</comment>
<evidence type="ECO:0000313" key="2">
    <source>
        <dbReference type="EMBL" id="RUS27169.1"/>
    </source>
</evidence>
<dbReference type="PROSITE" id="PS51257">
    <property type="entry name" value="PROKAR_LIPOPROTEIN"/>
    <property type="match status" value="1"/>
</dbReference>